<feature type="region of interest" description="Disordered" evidence="6">
    <location>
        <begin position="287"/>
        <end position="337"/>
    </location>
</feature>
<dbReference type="GO" id="GO:0001228">
    <property type="term" value="F:DNA-binding transcription activator activity, RNA polymerase II-specific"/>
    <property type="evidence" value="ECO:0007669"/>
    <property type="project" value="TreeGrafter"/>
</dbReference>
<evidence type="ECO:0000259" key="7">
    <source>
        <dbReference type="PROSITE" id="PS50217"/>
    </source>
</evidence>
<evidence type="ECO:0000313" key="9">
    <source>
        <dbReference type="Proteomes" id="UP000076722"/>
    </source>
</evidence>
<evidence type="ECO:0000256" key="5">
    <source>
        <dbReference type="ARBA" id="ARBA00023242"/>
    </source>
</evidence>
<dbReference type="SUPFAM" id="SSF57959">
    <property type="entry name" value="Leucine zipper domain"/>
    <property type="match status" value="1"/>
</dbReference>
<feature type="compositionally biased region" description="Pro residues" evidence="6">
    <location>
        <begin position="165"/>
        <end position="175"/>
    </location>
</feature>
<dbReference type="AlphaFoldDB" id="A0A164XPT9"/>
<dbReference type="Pfam" id="PF07716">
    <property type="entry name" value="bZIP_2"/>
    <property type="match status" value="1"/>
</dbReference>
<feature type="compositionally biased region" description="Basic residues" evidence="6">
    <location>
        <begin position="328"/>
        <end position="337"/>
    </location>
</feature>
<keyword evidence="9" id="KW-1185">Reference proteome</keyword>
<feature type="compositionally biased region" description="Low complexity" evidence="6">
    <location>
        <begin position="53"/>
        <end position="66"/>
    </location>
</feature>
<dbReference type="PANTHER" id="PTHR13044">
    <property type="entry name" value="ACTIVATING TRANSCRIPTION FACTOR ATF 4/5"/>
    <property type="match status" value="1"/>
</dbReference>
<comment type="subcellular location">
    <subcellularLocation>
        <location evidence="1">Nucleus</location>
    </subcellularLocation>
</comment>
<proteinExistence type="predicted"/>
<dbReference type="InterPro" id="IPR046347">
    <property type="entry name" value="bZIP_sf"/>
</dbReference>
<evidence type="ECO:0000256" key="2">
    <source>
        <dbReference type="ARBA" id="ARBA00023015"/>
    </source>
</evidence>
<evidence type="ECO:0000256" key="6">
    <source>
        <dbReference type="SAM" id="MobiDB-lite"/>
    </source>
</evidence>
<keyword evidence="3" id="KW-0238">DNA-binding</keyword>
<keyword evidence="2" id="KW-0805">Transcription regulation</keyword>
<evidence type="ECO:0000256" key="3">
    <source>
        <dbReference type="ARBA" id="ARBA00023125"/>
    </source>
</evidence>
<dbReference type="Gene3D" id="1.20.5.170">
    <property type="match status" value="1"/>
</dbReference>
<feature type="compositionally biased region" description="Polar residues" evidence="6">
    <location>
        <begin position="289"/>
        <end position="299"/>
    </location>
</feature>
<dbReference type="OrthoDB" id="1939598at2759"/>
<sequence length="337" mass="37985">MVDAARREELALARANKELDYWEHIDFMDDPNQPHQGPPDDLRRSSRRRPRRGSSSSRASRTRGSSITNEPNLPLYNQPSSSSSVAPYPPPHYDPTRHPAFPGHLNLHDPHQNFGHLSPSPLDSSLSTFQWPSPVTPGGLPPAWSLQQPNIGQYPVDPHGFPHFPPQTQLPPMLPGTPSQINFPVMPPPPPPQQHPQHQRRRQASAESSDPQQDEPQGDALAIAEEKRKRNTLASARFRIKKKQRSLNLERTVSDLEGRAVELEKEASQLRSENGWLKEMVIMKGRLNRAQNQEFSAGETSRPRKKTPEESESGGSSEEESEPSEKGKGKRRQRYNK</sequence>
<name>A0A164XPT9_9AGAM</name>
<keyword evidence="4" id="KW-0804">Transcription</keyword>
<evidence type="ECO:0000256" key="4">
    <source>
        <dbReference type="ARBA" id="ARBA00023163"/>
    </source>
</evidence>
<dbReference type="CDD" id="cd14705">
    <property type="entry name" value="bZIP_Zip1"/>
    <property type="match status" value="1"/>
</dbReference>
<dbReference type="GO" id="GO:0005634">
    <property type="term" value="C:nucleus"/>
    <property type="evidence" value="ECO:0007669"/>
    <property type="project" value="UniProtKB-SubCell"/>
</dbReference>
<dbReference type="EMBL" id="KV419400">
    <property type="protein sequence ID" value="KZS96181.1"/>
    <property type="molecule type" value="Genomic_DNA"/>
</dbReference>
<dbReference type="GO" id="GO:0000977">
    <property type="term" value="F:RNA polymerase II transcription regulatory region sequence-specific DNA binding"/>
    <property type="evidence" value="ECO:0007669"/>
    <property type="project" value="TreeGrafter"/>
</dbReference>
<dbReference type="PROSITE" id="PS00036">
    <property type="entry name" value="BZIP_BASIC"/>
    <property type="match status" value="1"/>
</dbReference>
<dbReference type="STRING" id="1314777.A0A164XPT9"/>
<dbReference type="PANTHER" id="PTHR13044:SF14">
    <property type="entry name" value="CRYPTOCEPHAL, ISOFORM A"/>
    <property type="match status" value="1"/>
</dbReference>
<gene>
    <name evidence="8" type="ORF">SISNIDRAFT_548274</name>
</gene>
<feature type="region of interest" description="Disordered" evidence="6">
    <location>
        <begin position="165"/>
        <end position="258"/>
    </location>
</feature>
<feature type="compositionally biased region" description="Polar residues" evidence="6">
    <location>
        <begin position="67"/>
        <end position="78"/>
    </location>
</feature>
<protein>
    <recommendedName>
        <fullName evidence="7">BZIP domain-containing protein</fullName>
    </recommendedName>
</protein>
<evidence type="ECO:0000256" key="1">
    <source>
        <dbReference type="ARBA" id="ARBA00004123"/>
    </source>
</evidence>
<organism evidence="8 9">
    <name type="scientific">Sistotremastrum niveocremeum HHB9708</name>
    <dbReference type="NCBI Taxonomy" id="1314777"/>
    <lineage>
        <taxon>Eukaryota</taxon>
        <taxon>Fungi</taxon>
        <taxon>Dikarya</taxon>
        <taxon>Basidiomycota</taxon>
        <taxon>Agaricomycotina</taxon>
        <taxon>Agaricomycetes</taxon>
        <taxon>Sistotremastrales</taxon>
        <taxon>Sistotremastraceae</taxon>
        <taxon>Sertulicium</taxon>
        <taxon>Sertulicium niveocremeum</taxon>
    </lineage>
</organism>
<feature type="compositionally biased region" description="Pro residues" evidence="6">
    <location>
        <begin position="185"/>
        <end position="194"/>
    </location>
</feature>
<dbReference type="Proteomes" id="UP000076722">
    <property type="component" value="Unassembled WGS sequence"/>
</dbReference>
<reference evidence="8 9" key="1">
    <citation type="journal article" date="2016" name="Mol. Biol. Evol.">
        <title>Comparative Genomics of Early-Diverging Mushroom-Forming Fungi Provides Insights into the Origins of Lignocellulose Decay Capabilities.</title>
        <authorList>
            <person name="Nagy L.G."/>
            <person name="Riley R."/>
            <person name="Tritt A."/>
            <person name="Adam C."/>
            <person name="Daum C."/>
            <person name="Floudas D."/>
            <person name="Sun H."/>
            <person name="Yadav J.S."/>
            <person name="Pangilinan J."/>
            <person name="Larsson K.H."/>
            <person name="Matsuura K."/>
            <person name="Barry K."/>
            <person name="Labutti K."/>
            <person name="Kuo R."/>
            <person name="Ohm R.A."/>
            <person name="Bhattacharya S.S."/>
            <person name="Shirouzu T."/>
            <person name="Yoshinaga Y."/>
            <person name="Martin F.M."/>
            <person name="Grigoriev I.V."/>
            <person name="Hibbett D.S."/>
        </authorList>
    </citation>
    <scope>NUCLEOTIDE SEQUENCE [LARGE SCALE GENOMIC DNA]</scope>
    <source>
        <strain evidence="8 9">HHB9708</strain>
    </source>
</reference>
<keyword evidence="5" id="KW-0539">Nucleus</keyword>
<dbReference type="InterPro" id="IPR004827">
    <property type="entry name" value="bZIP"/>
</dbReference>
<feature type="region of interest" description="Disordered" evidence="6">
    <location>
        <begin position="26"/>
        <end position="125"/>
    </location>
</feature>
<feature type="domain" description="BZIP" evidence="7">
    <location>
        <begin position="225"/>
        <end position="281"/>
    </location>
</feature>
<dbReference type="SMART" id="SM00338">
    <property type="entry name" value="BRLZ"/>
    <property type="match status" value="1"/>
</dbReference>
<dbReference type="PROSITE" id="PS50217">
    <property type="entry name" value="BZIP"/>
    <property type="match status" value="1"/>
</dbReference>
<evidence type="ECO:0000313" key="8">
    <source>
        <dbReference type="EMBL" id="KZS96181.1"/>
    </source>
</evidence>
<accession>A0A164XPT9</accession>